<accession>A0AC61RHT4</accession>
<reference evidence="1" key="1">
    <citation type="submission" date="2019-04" db="EMBL/GenBank/DDBJ databases">
        <title>Microbes associate with the intestines of laboratory mice.</title>
        <authorList>
            <person name="Navarre W."/>
            <person name="Wong E."/>
            <person name="Huang K."/>
            <person name="Tropini C."/>
            <person name="Ng K."/>
            <person name="Yu B."/>
        </authorList>
    </citation>
    <scope>NUCLEOTIDE SEQUENCE</scope>
    <source>
        <strain evidence="1">NM04_E33</strain>
    </source>
</reference>
<name>A0AC61RHT4_9BACT</name>
<sequence>MKRPDLDNVRELLRAKNYEAVAEIEPQIIEYCKQKLNNCINSIELMQTLLLTLESQYSEKEKDSTNPLPDYLLGLTNRLISEYELLRIDDYQSLQANDVTLYYWKHKKKLNVNPVIINKVIEGSKVHIRYTHHEPPNGFEHTFKANNFKFAIRQLASSAKVEVNTKYTFFFFNS</sequence>
<gene>
    <name evidence="1" type="ORF">E5331_08355</name>
</gene>
<dbReference type="EMBL" id="SRYB01000009">
    <property type="protein sequence ID" value="TGY79066.1"/>
    <property type="molecule type" value="Genomic_DNA"/>
</dbReference>
<dbReference type="Proteomes" id="UP000306319">
    <property type="component" value="Unassembled WGS sequence"/>
</dbReference>
<evidence type="ECO:0000313" key="2">
    <source>
        <dbReference type="Proteomes" id="UP000306319"/>
    </source>
</evidence>
<comment type="caution">
    <text evidence="1">The sequence shown here is derived from an EMBL/GenBank/DDBJ whole genome shotgun (WGS) entry which is preliminary data.</text>
</comment>
<organism evidence="1 2">
    <name type="scientific">Lepagella muris</name>
    <dbReference type="NCBI Taxonomy" id="3032870"/>
    <lineage>
        <taxon>Bacteria</taxon>
        <taxon>Pseudomonadati</taxon>
        <taxon>Bacteroidota</taxon>
        <taxon>Bacteroidia</taxon>
        <taxon>Bacteroidales</taxon>
        <taxon>Muribaculaceae</taxon>
        <taxon>Lepagella</taxon>
    </lineage>
</organism>
<keyword evidence="2" id="KW-1185">Reference proteome</keyword>
<protein>
    <submittedName>
        <fullName evidence="1">Uncharacterized protein</fullName>
    </submittedName>
</protein>
<proteinExistence type="predicted"/>
<evidence type="ECO:0000313" key="1">
    <source>
        <dbReference type="EMBL" id="TGY79066.1"/>
    </source>
</evidence>